<reference evidence="2" key="1">
    <citation type="submission" date="2019-11" db="EMBL/GenBank/DDBJ databases">
        <title>Bipolaris sorokiniana Genome sequencing.</title>
        <authorList>
            <person name="Wang H."/>
        </authorList>
    </citation>
    <scope>NUCLEOTIDE SEQUENCE</scope>
</reference>
<dbReference type="EMBL" id="WNKQ01000008">
    <property type="protein sequence ID" value="KAF5849705.1"/>
    <property type="molecule type" value="Genomic_DNA"/>
</dbReference>
<comment type="caution">
    <text evidence="2">The sequence shown here is derived from an EMBL/GenBank/DDBJ whole genome shotgun (WGS) entry which is preliminary data.</text>
</comment>
<name>A0A8H6DX31_COCSA</name>
<sequence>MCFENRSTTTLQPHLRIIVLSPPSPSATRLNSTNHHTPPLHLHHPQNQHQRNTSYHFYSYRDDSDRKPPLMDTGPLSAARHTLGPQRRTACHSSTRHRISHLRIAEGLTLPKLRQAPTFCFPPPVFTA</sequence>
<proteinExistence type="predicted"/>
<accession>A0A8H6DX31</accession>
<dbReference type="AlphaFoldDB" id="A0A8H6DX31"/>
<dbReference type="Proteomes" id="UP000624244">
    <property type="component" value="Unassembled WGS sequence"/>
</dbReference>
<protein>
    <submittedName>
        <fullName evidence="2">Uncharacterized protein</fullName>
    </submittedName>
</protein>
<evidence type="ECO:0000313" key="2">
    <source>
        <dbReference type="EMBL" id="KAF5849705.1"/>
    </source>
</evidence>
<feature type="region of interest" description="Disordered" evidence="1">
    <location>
        <begin position="23"/>
        <end position="83"/>
    </location>
</feature>
<evidence type="ECO:0000313" key="3">
    <source>
        <dbReference type="Proteomes" id="UP000624244"/>
    </source>
</evidence>
<feature type="compositionally biased region" description="Basic and acidic residues" evidence="1">
    <location>
        <begin position="59"/>
        <end position="69"/>
    </location>
</feature>
<gene>
    <name evidence="2" type="ORF">GGP41_005135</name>
</gene>
<organism evidence="2 3">
    <name type="scientific">Cochliobolus sativus</name>
    <name type="common">Common root rot and spot blotch fungus</name>
    <name type="synonym">Bipolaris sorokiniana</name>
    <dbReference type="NCBI Taxonomy" id="45130"/>
    <lineage>
        <taxon>Eukaryota</taxon>
        <taxon>Fungi</taxon>
        <taxon>Dikarya</taxon>
        <taxon>Ascomycota</taxon>
        <taxon>Pezizomycotina</taxon>
        <taxon>Dothideomycetes</taxon>
        <taxon>Pleosporomycetidae</taxon>
        <taxon>Pleosporales</taxon>
        <taxon>Pleosporineae</taxon>
        <taxon>Pleosporaceae</taxon>
        <taxon>Bipolaris</taxon>
    </lineage>
</organism>
<evidence type="ECO:0000256" key="1">
    <source>
        <dbReference type="SAM" id="MobiDB-lite"/>
    </source>
</evidence>